<dbReference type="RefSeq" id="WP_067017753.1">
    <property type="nucleotide sequence ID" value="NZ_FLOB01000007.1"/>
</dbReference>
<dbReference type="AlphaFoldDB" id="A0A1A8TJV9"/>
<dbReference type="Pfam" id="PF22098">
    <property type="entry name" value="DUF6942"/>
    <property type="match status" value="1"/>
</dbReference>
<reference evidence="1 2" key="1">
    <citation type="submission" date="2016-06" db="EMBL/GenBank/DDBJ databases">
        <authorList>
            <person name="Kjaerup R.B."/>
            <person name="Dalgaard T.S."/>
            <person name="Juul-Madsen H.R."/>
        </authorList>
    </citation>
    <scope>NUCLEOTIDE SEQUENCE [LARGE SCALE GENOMIC DNA]</scope>
    <source>
        <strain evidence="1 2">CECT 8886</strain>
    </source>
</reference>
<dbReference type="STRING" id="1792290.MSP8886_02963"/>
<sequence>MSDFSNEAHFWLGAPKEAAQCIFLMPNKPVLPLEYNEAFLSNPNVPLLIELNGNHWRKIFTIMAKLLSPSPQDWRYYRDERLFSRCAIVWDKQQLMEYNAVSNNVGQARVVFIVGNSFRQDIAIDEGATIVGEKQQAAFWGHQIWCPYLDYRQFPNRLIAELRHQVLDNLLESPCYKH</sequence>
<keyword evidence="2" id="KW-1185">Reference proteome</keyword>
<accession>A0A1A8TJV9</accession>
<evidence type="ECO:0000313" key="2">
    <source>
        <dbReference type="Proteomes" id="UP000092544"/>
    </source>
</evidence>
<organism evidence="1 2">
    <name type="scientific">Marinomonas spartinae</name>
    <dbReference type="NCBI Taxonomy" id="1792290"/>
    <lineage>
        <taxon>Bacteria</taxon>
        <taxon>Pseudomonadati</taxon>
        <taxon>Pseudomonadota</taxon>
        <taxon>Gammaproteobacteria</taxon>
        <taxon>Oceanospirillales</taxon>
        <taxon>Oceanospirillaceae</taxon>
        <taxon>Marinomonas</taxon>
    </lineage>
</organism>
<protein>
    <submittedName>
        <fullName evidence="1">Uncharacterized protein</fullName>
    </submittedName>
</protein>
<dbReference type="Proteomes" id="UP000092544">
    <property type="component" value="Unassembled WGS sequence"/>
</dbReference>
<name>A0A1A8TJV9_9GAMM</name>
<dbReference type="EMBL" id="FLOB01000007">
    <property type="protein sequence ID" value="SBS34111.1"/>
    <property type="molecule type" value="Genomic_DNA"/>
</dbReference>
<evidence type="ECO:0000313" key="1">
    <source>
        <dbReference type="EMBL" id="SBS34111.1"/>
    </source>
</evidence>
<proteinExistence type="predicted"/>
<gene>
    <name evidence="1" type="ORF">MSP8886_02963</name>
</gene>
<dbReference type="InterPro" id="IPR054222">
    <property type="entry name" value="DUF6942"/>
</dbReference>
<dbReference type="OrthoDB" id="6077837at2"/>